<dbReference type="KEGG" id="amij:EQM06_03205"/>
<dbReference type="Gene3D" id="3.40.960.10">
    <property type="entry name" value="VSR Endonuclease"/>
    <property type="match status" value="1"/>
</dbReference>
<sequence>MSIDCSAPNENDKVIFIPIECTFNQKFYARLFLAQNHTVEGRIVSPLDMLQYQIPIRAENEPLLLCLYGTHWLDPLMLSPGDAIGDDKCKNTYSDVETNSPILRIIGEIKDRVSHRYSERTVQSSNVMRRFYRSIEALRTWIKERYTEVSSLSQEARPSLWTSEYRLYQYIKLLCSDAIYQYRSNWLDTQSLDIFIPQYSCAIEYQGRQHYDAIDYFGGEAKLLMQREMDADKHQKCQNNGVKLIEWSYKEKLTFSNVLSFLNENVFPEPIDTAFVERCLSLGLPFPVADLFLPVTYAQIKEAEKAKPFVQQTEIRKYALDGNYICAYNSIIDAAKDVAISSQQISKVLNGRASTAGGFMWERVDTGTPVYSIAPAVQHSAENTSKSIYQVDSTGEIVAEFDSINSAERRTGINRKSIRDVLNGRQKTAGGYYWLRKHCE</sequence>
<evidence type="ECO:0000313" key="3">
    <source>
        <dbReference type="Proteomes" id="UP000287601"/>
    </source>
</evidence>
<dbReference type="EMBL" id="CP035281">
    <property type="protein sequence ID" value="QAT44071.1"/>
    <property type="molecule type" value="Genomic_DNA"/>
</dbReference>
<dbReference type="InterPro" id="IPR036388">
    <property type="entry name" value="WH-like_DNA-bd_sf"/>
</dbReference>
<organism evidence="2 3">
    <name type="scientific">Aminipila luticellarii</name>
    <dbReference type="NCBI Taxonomy" id="2507160"/>
    <lineage>
        <taxon>Bacteria</taxon>
        <taxon>Bacillati</taxon>
        <taxon>Bacillota</taxon>
        <taxon>Clostridia</taxon>
        <taxon>Peptostreptococcales</taxon>
        <taxon>Anaerovoracaceae</taxon>
        <taxon>Aminipila</taxon>
    </lineage>
</organism>
<gene>
    <name evidence="2" type="ORF">EQM06_03205</name>
</gene>
<feature type="domain" description="DNA endonuclease I-HmuI-like NUMOD-like" evidence="1">
    <location>
        <begin position="391"/>
        <end position="432"/>
    </location>
</feature>
<dbReference type="SUPFAM" id="SSF64496">
    <property type="entry name" value="DNA-binding domain of intron-encoded endonucleases"/>
    <property type="match status" value="1"/>
</dbReference>
<dbReference type="Pfam" id="PF22083">
    <property type="entry name" value="I-HmuI_NUMOD-like"/>
    <property type="match status" value="1"/>
</dbReference>
<dbReference type="Gene3D" id="1.10.10.10">
    <property type="entry name" value="Winged helix-like DNA-binding domain superfamily/Winged helix DNA-binding domain"/>
    <property type="match status" value="2"/>
</dbReference>
<keyword evidence="3" id="KW-1185">Reference proteome</keyword>
<dbReference type="SMART" id="SM00497">
    <property type="entry name" value="IENR1"/>
    <property type="match status" value="2"/>
</dbReference>
<dbReference type="InterPro" id="IPR003647">
    <property type="entry name" value="Intron_nuc_1_rpt"/>
</dbReference>
<accession>A0A410PYN7</accession>
<protein>
    <recommendedName>
        <fullName evidence="1">DNA endonuclease I-HmuI-like NUMOD-like domain-containing protein</fullName>
    </recommendedName>
</protein>
<dbReference type="Proteomes" id="UP000287601">
    <property type="component" value="Chromosome"/>
</dbReference>
<dbReference type="AlphaFoldDB" id="A0A410PYN7"/>
<evidence type="ECO:0000313" key="2">
    <source>
        <dbReference type="EMBL" id="QAT44071.1"/>
    </source>
</evidence>
<dbReference type="InterPro" id="IPR054307">
    <property type="entry name" value="I-HmuI_NUMOD-like"/>
</dbReference>
<proteinExistence type="predicted"/>
<evidence type="ECO:0000259" key="1">
    <source>
        <dbReference type="Pfam" id="PF22083"/>
    </source>
</evidence>
<reference evidence="2 3" key="1">
    <citation type="submission" date="2019-01" db="EMBL/GenBank/DDBJ databases">
        <title>Draft genomes of a novel of Aminipila strains.</title>
        <authorList>
            <person name="Ma S."/>
        </authorList>
    </citation>
    <scope>NUCLEOTIDE SEQUENCE [LARGE SCALE GENOMIC DNA]</scope>
    <source>
        <strain evidence="3">JN-39</strain>
    </source>
</reference>
<dbReference type="OrthoDB" id="2086462at2"/>
<name>A0A410PYN7_9FIRM</name>